<sequence length="210" mass="23509">MDRDGYESQVDTETTHLKEAVETLRKDLETARDQLGYQTLKTATIAEDRDIILRHQAVCFAAERAKYEELLAELGTRLSLTVTMETEIQLLQKRVQELERGQTLGLLKMFEKTKKSDEEKTAQPKGDAKDAGRLPWDDVIRPKVIKSGTVILQEARERVSNGSPSTTDVRKARSSPGGSCNVTWPASEGDTEQPDSPVKPTDRTMDHVLV</sequence>
<proteinExistence type="predicted"/>
<feature type="compositionally biased region" description="Basic and acidic residues" evidence="1">
    <location>
        <begin position="200"/>
        <end position="210"/>
    </location>
</feature>
<name>A0A9J7HFA5_BRAFL</name>
<dbReference type="Proteomes" id="UP000001554">
    <property type="component" value="Chromosome 16"/>
</dbReference>
<accession>A0A9J7HFA5</accession>
<evidence type="ECO:0000313" key="3">
    <source>
        <dbReference type="RefSeq" id="XP_035657365.1"/>
    </source>
</evidence>
<feature type="region of interest" description="Disordered" evidence="1">
    <location>
        <begin position="153"/>
        <end position="210"/>
    </location>
</feature>
<dbReference type="RefSeq" id="XP_035657365.1">
    <property type="nucleotide sequence ID" value="XM_035801472.1"/>
</dbReference>
<dbReference type="KEGG" id="bfo:118403035"/>
<reference evidence="2" key="1">
    <citation type="journal article" date="2020" name="Nat. Ecol. Evol.">
        <title>Deeply conserved synteny resolves early events in vertebrate evolution.</title>
        <authorList>
            <person name="Simakov O."/>
            <person name="Marletaz F."/>
            <person name="Yue J.X."/>
            <person name="O'Connell B."/>
            <person name="Jenkins J."/>
            <person name="Brandt A."/>
            <person name="Calef R."/>
            <person name="Tung C.H."/>
            <person name="Huang T.K."/>
            <person name="Schmutz J."/>
            <person name="Satoh N."/>
            <person name="Yu J.K."/>
            <person name="Putnam N.H."/>
            <person name="Green R.E."/>
            <person name="Rokhsar D.S."/>
        </authorList>
    </citation>
    <scope>NUCLEOTIDE SEQUENCE [LARGE SCALE GENOMIC DNA]</scope>
    <source>
        <strain evidence="2">S238N-H82</strain>
    </source>
</reference>
<dbReference type="OrthoDB" id="10350366at2759"/>
<reference evidence="3" key="2">
    <citation type="submission" date="2025-08" db="UniProtKB">
        <authorList>
            <consortium name="RefSeq"/>
        </authorList>
    </citation>
    <scope>IDENTIFICATION</scope>
    <source>
        <strain evidence="3">S238N-H82</strain>
        <tissue evidence="3">Testes</tissue>
    </source>
</reference>
<keyword evidence="2" id="KW-1185">Reference proteome</keyword>
<organism evidence="2 3">
    <name type="scientific">Branchiostoma floridae</name>
    <name type="common">Florida lancelet</name>
    <name type="synonym">Amphioxus</name>
    <dbReference type="NCBI Taxonomy" id="7739"/>
    <lineage>
        <taxon>Eukaryota</taxon>
        <taxon>Metazoa</taxon>
        <taxon>Chordata</taxon>
        <taxon>Cephalochordata</taxon>
        <taxon>Leptocardii</taxon>
        <taxon>Amphioxiformes</taxon>
        <taxon>Branchiostomatidae</taxon>
        <taxon>Branchiostoma</taxon>
    </lineage>
</organism>
<gene>
    <name evidence="3" type="primary">LOC118403035</name>
</gene>
<protein>
    <submittedName>
        <fullName evidence="3">Uncharacterized protein LOC118403035</fullName>
    </submittedName>
</protein>
<evidence type="ECO:0000256" key="1">
    <source>
        <dbReference type="SAM" id="MobiDB-lite"/>
    </source>
</evidence>
<evidence type="ECO:0000313" key="2">
    <source>
        <dbReference type="Proteomes" id="UP000001554"/>
    </source>
</evidence>
<dbReference type="GeneID" id="118403035"/>
<feature type="region of interest" description="Disordered" evidence="1">
    <location>
        <begin position="113"/>
        <end position="134"/>
    </location>
</feature>
<dbReference type="AlphaFoldDB" id="A0A9J7HFA5"/>